<evidence type="ECO:0000259" key="2">
    <source>
        <dbReference type="Pfam" id="PF02481"/>
    </source>
</evidence>
<dbReference type="InterPro" id="IPR057666">
    <property type="entry name" value="DrpA_SLOG"/>
</dbReference>
<evidence type="ECO:0000259" key="3">
    <source>
        <dbReference type="Pfam" id="PF17782"/>
    </source>
</evidence>
<dbReference type="Gene3D" id="3.40.50.450">
    <property type="match status" value="1"/>
</dbReference>
<dbReference type="Pfam" id="PF17782">
    <property type="entry name" value="WHD_DprA"/>
    <property type="match status" value="1"/>
</dbReference>
<evidence type="ECO:0000256" key="1">
    <source>
        <dbReference type="ARBA" id="ARBA00006525"/>
    </source>
</evidence>
<dbReference type="SUPFAM" id="SSF102405">
    <property type="entry name" value="MCP/YpsA-like"/>
    <property type="match status" value="1"/>
</dbReference>
<organism evidence="4 5">
    <name type="scientific">Candidatus Accumulibacter affinis</name>
    <dbReference type="NCBI Taxonomy" id="2954384"/>
    <lineage>
        <taxon>Bacteria</taxon>
        <taxon>Pseudomonadati</taxon>
        <taxon>Pseudomonadota</taxon>
        <taxon>Betaproteobacteria</taxon>
        <taxon>Candidatus Accumulibacter</taxon>
    </lineage>
</organism>
<dbReference type="InterPro" id="IPR036388">
    <property type="entry name" value="WH-like_DNA-bd_sf"/>
</dbReference>
<protein>
    <submittedName>
        <fullName evidence="4">DNA-protecting protein DprA</fullName>
    </submittedName>
</protein>
<dbReference type="AlphaFoldDB" id="A0A935T8M1"/>
<dbReference type="PANTHER" id="PTHR43022">
    <property type="entry name" value="PROTEIN SMF"/>
    <property type="match status" value="1"/>
</dbReference>
<reference evidence="4 5" key="1">
    <citation type="submission" date="2020-10" db="EMBL/GenBank/DDBJ databases">
        <title>Connecting structure to function with the recovery of over 1000 high-quality activated sludge metagenome-assembled genomes encoding full-length rRNA genes using long-read sequencing.</title>
        <authorList>
            <person name="Singleton C.M."/>
            <person name="Petriglieri F."/>
            <person name="Kristensen J.M."/>
            <person name="Kirkegaard R.H."/>
            <person name="Michaelsen T.Y."/>
            <person name="Andersen M.H."/>
            <person name="Karst S.M."/>
            <person name="Dueholm M.S."/>
            <person name="Nielsen P.H."/>
            <person name="Albertsen M."/>
        </authorList>
    </citation>
    <scope>NUCLEOTIDE SEQUENCE [LARGE SCALE GENOMIC DNA]</scope>
    <source>
        <strain evidence="4">Fred_18-Q3-R57-64_BAT3C.720</strain>
    </source>
</reference>
<dbReference type="SUPFAM" id="SSF47781">
    <property type="entry name" value="RuvA domain 2-like"/>
    <property type="match status" value="1"/>
</dbReference>
<proteinExistence type="inferred from homology"/>
<dbReference type="EMBL" id="JADJOT010000003">
    <property type="protein sequence ID" value="MBK7953289.1"/>
    <property type="molecule type" value="Genomic_DNA"/>
</dbReference>
<accession>A0A935T8M1</accession>
<dbReference type="InterPro" id="IPR003488">
    <property type="entry name" value="DprA"/>
</dbReference>
<gene>
    <name evidence="4" type="primary">dprA</name>
    <name evidence="4" type="ORF">IPK02_04500</name>
</gene>
<dbReference type="Gene3D" id="1.10.10.10">
    <property type="entry name" value="Winged helix-like DNA-binding domain superfamily/Winged helix DNA-binding domain"/>
    <property type="match status" value="1"/>
</dbReference>
<dbReference type="NCBIfam" id="TIGR00732">
    <property type="entry name" value="dprA"/>
    <property type="match status" value="1"/>
</dbReference>
<dbReference type="InterPro" id="IPR041614">
    <property type="entry name" value="DprA_WH"/>
</dbReference>
<comment type="similarity">
    <text evidence="1">Belongs to the DprA/Smf family.</text>
</comment>
<dbReference type="Pfam" id="PF02481">
    <property type="entry name" value="DNA_processg_A"/>
    <property type="match status" value="1"/>
</dbReference>
<dbReference type="Proteomes" id="UP000706151">
    <property type="component" value="Unassembled WGS sequence"/>
</dbReference>
<dbReference type="GO" id="GO:0009294">
    <property type="term" value="P:DNA-mediated transformation"/>
    <property type="evidence" value="ECO:0007669"/>
    <property type="project" value="InterPro"/>
</dbReference>
<evidence type="ECO:0000313" key="5">
    <source>
        <dbReference type="Proteomes" id="UP000706151"/>
    </source>
</evidence>
<name>A0A935T8M1_9PROT</name>
<feature type="domain" description="Smf/DprA SLOG" evidence="2">
    <location>
        <begin position="80"/>
        <end position="288"/>
    </location>
</feature>
<comment type="caution">
    <text evidence="4">The sequence shown here is derived from an EMBL/GenBank/DDBJ whole genome shotgun (WGS) entry which is preliminary data.</text>
</comment>
<feature type="domain" description="DprA winged helix" evidence="3">
    <location>
        <begin position="296"/>
        <end position="354"/>
    </location>
</feature>
<dbReference type="PANTHER" id="PTHR43022:SF1">
    <property type="entry name" value="PROTEIN SMF"/>
    <property type="match status" value="1"/>
</dbReference>
<sequence length="362" mass="37533">MNATDSLASWLRLTLTPGIGGATQRKLLTTFGLPSAIFAASRSALTSVVGEKAASQLLDTDSHAAVADALAWSDKGTHRLLCLADPDYPPALLQIPDPPTLLYVRGRVELLKAPALAVVGSRNPTPQGVHNAQRFAASLAEAGLTIISGLALGIDAAAHRGALAASGNTVAIIGTGIDRLYPAANQQLAIEIASRGAIISDFPLATAPVAANFPRRNRLIAGLSRGTLVVEATVESGSLITARLAAEQGREVFAIPGSIHSPQSRGCHSLLKQGAKLVETVQDVLDELCWASASLPPTVPVESDGEAHGLLQSMGCDPCSLDELANHSGLTADAVSVMLLHLELDGQIAALPGGRYQRLFRA</sequence>
<evidence type="ECO:0000313" key="4">
    <source>
        <dbReference type="EMBL" id="MBK7953289.1"/>
    </source>
</evidence>
<dbReference type="InterPro" id="IPR010994">
    <property type="entry name" value="RuvA_2-like"/>
</dbReference>